<reference evidence="1" key="1">
    <citation type="journal article" date="2014" name="Front. Microbiol.">
        <title>High frequency of phylogenetically diverse reductive dehalogenase-homologous genes in deep subseafloor sedimentary metagenomes.</title>
        <authorList>
            <person name="Kawai M."/>
            <person name="Futagami T."/>
            <person name="Toyoda A."/>
            <person name="Takaki Y."/>
            <person name="Nishi S."/>
            <person name="Hori S."/>
            <person name="Arai W."/>
            <person name="Tsubouchi T."/>
            <person name="Morono Y."/>
            <person name="Uchiyama I."/>
            <person name="Ito T."/>
            <person name="Fujiyama A."/>
            <person name="Inagaki F."/>
            <person name="Takami H."/>
        </authorList>
    </citation>
    <scope>NUCLEOTIDE SEQUENCE</scope>
    <source>
        <strain evidence="1">Expedition CK06-06</strain>
    </source>
</reference>
<accession>X0SBN6</accession>
<dbReference type="InterPro" id="IPR027417">
    <property type="entry name" value="P-loop_NTPase"/>
</dbReference>
<dbReference type="InterPro" id="IPR005021">
    <property type="entry name" value="Terminase_largesu-like"/>
</dbReference>
<dbReference type="PANTHER" id="PTHR41287">
    <property type="match status" value="1"/>
</dbReference>
<feature type="non-terminal residue" evidence="1">
    <location>
        <position position="405"/>
    </location>
</feature>
<evidence type="ECO:0000313" key="1">
    <source>
        <dbReference type="EMBL" id="GAF72566.1"/>
    </source>
</evidence>
<proteinExistence type="predicted"/>
<dbReference type="PANTHER" id="PTHR41287:SF1">
    <property type="entry name" value="PROTEIN YMFN"/>
    <property type="match status" value="1"/>
</dbReference>
<comment type="caution">
    <text evidence="1">The sequence shown here is derived from an EMBL/GenBank/DDBJ whole genome shotgun (WGS) entry which is preliminary data.</text>
</comment>
<name>X0SBN6_9ZZZZ</name>
<organism evidence="1">
    <name type="scientific">marine sediment metagenome</name>
    <dbReference type="NCBI Taxonomy" id="412755"/>
    <lineage>
        <taxon>unclassified sequences</taxon>
        <taxon>metagenomes</taxon>
        <taxon>ecological metagenomes</taxon>
    </lineage>
</organism>
<dbReference type="AlphaFoldDB" id="X0SBN6"/>
<protein>
    <recommendedName>
        <fullName evidence="2">Terminase large subunit</fullName>
    </recommendedName>
</protein>
<dbReference type="EMBL" id="BARS01005385">
    <property type="protein sequence ID" value="GAF72566.1"/>
    <property type="molecule type" value="Genomic_DNA"/>
</dbReference>
<evidence type="ECO:0008006" key="2">
    <source>
        <dbReference type="Google" id="ProtNLM"/>
    </source>
</evidence>
<dbReference type="Gene3D" id="3.40.50.300">
    <property type="entry name" value="P-loop containing nucleotide triphosphate hydrolases"/>
    <property type="match status" value="1"/>
</dbReference>
<sequence>MKNSDGWDLACPDWRERLLAGRSLIPDLPLHAGEAERAVGLFNSLRLPDVVGFPRLETHGADWFRDVLRVLFGSLRYMPNPHNEMEEILRRLVNEVFILVPKKNNKTTGGAALMMTGLLMNQRPLAEFTLIGPTQNIADSAFAQAAGMRNQDPELRDLLDVQEHLKTIKHLRSGAKLHIRTFDMKVVTGSRTAGVLIDELHLLGAMKDGARVIQQLRGGMESVPEAFLAFISTQSDLPPAGCFAAELSYARAIRDGREPGHMLPVLYEFPEEVQTDEKKPWRNSEIWPQVLPNLGLSVHLDSLVKAYAKARAKGEAEERLWASQFLNLEIGLALHAARWNGADYWQAAQDETLTLDTLLARSEVVVIGIDGGGLDDLLGMYVLGREKRTQKWLGWGRAWVDAKLL</sequence>
<gene>
    <name evidence="1" type="ORF">S01H1_10552</name>
</gene>